<dbReference type="PANTHER" id="PTHR33337">
    <property type="entry name" value="GFA DOMAIN-CONTAINING PROTEIN"/>
    <property type="match status" value="1"/>
</dbReference>
<proteinExistence type="inferred from homology"/>
<evidence type="ECO:0000313" key="7">
    <source>
        <dbReference type="Proteomes" id="UP001597173"/>
    </source>
</evidence>
<dbReference type="InterPro" id="IPR006913">
    <property type="entry name" value="CENP-V/GFA"/>
</dbReference>
<reference evidence="7" key="1">
    <citation type="journal article" date="2019" name="Int. J. Syst. Evol. Microbiol.">
        <title>The Global Catalogue of Microorganisms (GCM) 10K type strain sequencing project: providing services to taxonomists for standard genome sequencing and annotation.</title>
        <authorList>
            <consortium name="The Broad Institute Genomics Platform"/>
            <consortium name="The Broad Institute Genome Sequencing Center for Infectious Disease"/>
            <person name="Wu L."/>
            <person name="Ma J."/>
        </authorList>
    </citation>
    <scope>NUCLEOTIDE SEQUENCE [LARGE SCALE GENOMIC DNA]</scope>
    <source>
        <strain evidence="7">CCUG 55609</strain>
    </source>
</reference>
<keyword evidence="4" id="KW-0456">Lyase</keyword>
<keyword evidence="7" id="KW-1185">Reference proteome</keyword>
<dbReference type="RefSeq" id="WP_374839458.1">
    <property type="nucleotide sequence ID" value="NZ_JBHEEW010000009.1"/>
</dbReference>
<keyword evidence="2" id="KW-0479">Metal-binding</keyword>
<protein>
    <submittedName>
        <fullName evidence="6">GFA family protein</fullName>
    </submittedName>
</protein>
<organism evidence="6 7">
    <name type="scientific">Mycoplana ramosa</name>
    <name type="common">Mycoplana bullata</name>
    <dbReference type="NCBI Taxonomy" id="40837"/>
    <lineage>
        <taxon>Bacteria</taxon>
        <taxon>Pseudomonadati</taxon>
        <taxon>Pseudomonadota</taxon>
        <taxon>Alphaproteobacteria</taxon>
        <taxon>Hyphomicrobiales</taxon>
        <taxon>Rhizobiaceae</taxon>
        <taxon>Mycoplana</taxon>
    </lineage>
</organism>
<dbReference type="PROSITE" id="PS51891">
    <property type="entry name" value="CENP_V_GFA"/>
    <property type="match status" value="1"/>
</dbReference>
<accession>A0ABW3YY14</accession>
<dbReference type="Pfam" id="PF04828">
    <property type="entry name" value="GFA"/>
    <property type="match status" value="1"/>
</dbReference>
<keyword evidence="3" id="KW-0862">Zinc</keyword>
<dbReference type="PANTHER" id="PTHR33337:SF40">
    <property type="entry name" value="CENP-V_GFA DOMAIN-CONTAINING PROTEIN-RELATED"/>
    <property type="match status" value="1"/>
</dbReference>
<comment type="caution">
    <text evidence="6">The sequence shown here is derived from an EMBL/GenBank/DDBJ whole genome shotgun (WGS) entry which is preliminary data.</text>
</comment>
<sequence length="142" mass="15192">MQKSYPGTCFCGAIEIEATGAPLEMGYCHCNSCRAYSGGPLSAYALWMTEDVKVKRGAEFIGRYNKSGMSDRQFCMKCGGHIMSEHPGLGLTDVRAAVVSGLAFEPTVHLNYAECVLPIRDGLAKLKDFPAEAGGSGEMVAE</sequence>
<name>A0ABW3YY14_MYCRA</name>
<dbReference type="SUPFAM" id="SSF51316">
    <property type="entry name" value="Mss4-like"/>
    <property type="match status" value="1"/>
</dbReference>
<gene>
    <name evidence="6" type="ORF">ACFQ33_13055</name>
</gene>
<dbReference type="EMBL" id="JBHTNF010000007">
    <property type="protein sequence ID" value="MFD1328820.1"/>
    <property type="molecule type" value="Genomic_DNA"/>
</dbReference>
<evidence type="ECO:0000256" key="4">
    <source>
        <dbReference type="ARBA" id="ARBA00023239"/>
    </source>
</evidence>
<dbReference type="Proteomes" id="UP001597173">
    <property type="component" value="Unassembled WGS sequence"/>
</dbReference>
<feature type="domain" description="CENP-V/GFA" evidence="5">
    <location>
        <begin position="5"/>
        <end position="105"/>
    </location>
</feature>
<comment type="similarity">
    <text evidence="1">Belongs to the Gfa family.</text>
</comment>
<dbReference type="InterPro" id="IPR011057">
    <property type="entry name" value="Mss4-like_sf"/>
</dbReference>
<evidence type="ECO:0000256" key="3">
    <source>
        <dbReference type="ARBA" id="ARBA00022833"/>
    </source>
</evidence>
<dbReference type="Gene3D" id="3.90.1590.10">
    <property type="entry name" value="glutathione-dependent formaldehyde- activating enzyme (gfa)"/>
    <property type="match status" value="1"/>
</dbReference>
<evidence type="ECO:0000259" key="5">
    <source>
        <dbReference type="PROSITE" id="PS51891"/>
    </source>
</evidence>
<evidence type="ECO:0000256" key="1">
    <source>
        <dbReference type="ARBA" id="ARBA00005495"/>
    </source>
</evidence>
<evidence type="ECO:0000256" key="2">
    <source>
        <dbReference type="ARBA" id="ARBA00022723"/>
    </source>
</evidence>
<evidence type="ECO:0000313" key="6">
    <source>
        <dbReference type="EMBL" id="MFD1328820.1"/>
    </source>
</evidence>